<evidence type="ECO:0000259" key="3">
    <source>
        <dbReference type="Pfam" id="PF05532"/>
    </source>
</evidence>
<dbReference type="RefSeq" id="WP_309798546.1">
    <property type="nucleotide sequence ID" value="NZ_BAAAHY010000005.1"/>
</dbReference>
<protein>
    <submittedName>
        <fullName evidence="4">Uncharacterized protein YjbJ (UPF0337 family)</fullName>
    </submittedName>
</protein>
<proteinExistence type="inferred from homology"/>
<dbReference type="InterPro" id="IPR036629">
    <property type="entry name" value="YjbJ_sf"/>
</dbReference>
<evidence type="ECO:0000313" key="4">
    <source>
        <dbReference type="EMBL" id="MDR6269877.1"/>
    </source>
</evidence>
<evidence type="ECO:0000256" key="2">
    <source>
        <dbReference type="SAM" id="MobiDB-lite"/>
    </source>
</evidence>
<keyword evidence="5" id="KW-1185">Reference proteome</keyword>
<feature type="domain" description="CsbD-like" evidence="3">
    <location>
        <begin position="5"/>
        <end position="57"/>
    </location>
</feature>
<dbReference type="EMBL" id="JAVDQF010000001">
    <property type="protein sequence ID" value="MDR6269877.1"/>
    <property type="molecule type" value="Genomic_DNA"/>
</dbReference>
<dbReference type="Proteomes" id="UP001185069">
    <property type="component" value="Unassembled WGS sequence"/>
</dbReference>
<dbReference type="Pfam" id="PF05532">
    <property type="entry name" value="CsbD"/>
    <property type="match status" value="1"/>
</dbReference>
<feature type="compositionally biased region" description="Basic and acidic residues" evidence="2">
    <location>
        <begin position="18"/>
        <end position="32"/>
    </location>
</feature>
<reference evidence="4 5" key="1">
    <citation type="submission" date="2023-07" db="EMBL/GenBank/DDBJ databases">
        <title>Sequencing the genomes of 1000 actinobacteria strains.</title>
        <authorList>
            <person name="Klenk H.-P."/>
        </authorList>
    </citation>
    <scope>NUCLEOTIDE SEQUENCE [LARGE SCALE GENOMIC DNA]</scope>
    <source>
        <strain evidence="4 5">DSM 14555</strain>
    </source>
</reference>
<gene>
    <name evidence="4" type="ORF">JOE69_002115</name>
</gene>
<evidence type="ECO:0000256" key="1">
    <source>
        <dbReference type="ARBA" id="ARBA00009129"/>
    </source>
</evidence>
<organism evidence="4 5">
    <name type="scientific">Arthrobacter russicus</name>
    <dbReference type="NCBI Taxonomy" id="172040"/>
    <lineage>
        <taxon>Bacteria</taxon>
        <taxon>Bacillati</taxon>
        <taxon>Actinomycetota</taxon>
        <taxon>Actinomycetes</taxon>
        <taxon>Micrococcales</taxon>
        <taxon>Micrococcaceae</taxon>
        <taxon>Arthrobacter</taxon>
    </lineage>
</organism>
<comment type="similarity">
    <text evidence="1">Belongs to the UPF0337 (CsbD) family.</text>
</comment>
<dbReference type="InterPro" id="IPR008462">
    <property type="entry name" value="CsbD"/>
</dbReference>
<dbReference type="SUPFAM" id="SSF69047">
    <property type="entry name" value="Hypothetical protein YjbJ"/>
    <property type="match status" value="1"/>
</dbReference>
<comment type="caution">
    <text evidence="4">The sequence shown here is derived from an EMBL/GenBank/DDBJ whole genome shotgun (WGS) entry which is preliminary data.</text>
</comment>
<sequence>MGIFDKAENKAQDLAGQAKEKIGEATDNKDLQAEGVADQGEAGLKDVGEKIKDVASDVGDKIKDVFKKD</sequence>
<evidence type="ECO:0000313" key="5">
    <source>
        <dbReference type="Proteomes" id="UP001185069"/>
    </source>
</evidence>
<dbReference type="Gene3D" id="1.10.1470.10">
    <property type="entry name" value="YjbJ"/>
    <property type="match status" value="1"/>
</dbReference>
<accession>A0ABU1JBS3</accession>
<feature type="region of interest" description="Disordered" evidence="2">
    <location>
        <begin position="15"/>
        <end position="37"/>
    </location>
</feature>
<name>A0ABU1JBS3_9MICC</name>